<keyword evidence="1" id="KW-0479">Metal-binding</keyword>
<evidence type="ECO:0000256" key="1">
    <source>
        <dbReference type="ARBA" id="ARBA00022723"/>
    </source>
</evidence>
<organism evidence="6 7">
    <name type="scientific">Rhodovulum iodosum</name>
    <dbReference type="NCBI Taxonomy" id="68291"/>
    <lineage>
        <taxon>Bacteria</taxon>
        <taxon>Pseudomonadati</taxon>
        <taxon>Pseudomonadota</taxon>
        <taxon>Alphaproteobacteria</taxon>
        <taxon>Rhodobacterales</taxon>
        <taxon>Paracoccaceae</taxon>
        <taxon>Rhodovulum</taxon>
    </lineage>
</organism>
<keyword evidence="7" id="KW-1185">Reference proteome</keyword>
<sequence length="111" mass="12262">MTNEEIATFRAMLEQMLRDLEQDSLRGAEGTETVILDQQSVGRLSRMDALQQQAMAKATQARRAGQATRIRAALARIEEGEFGYCTECGDEIAHGRLDLDPTTPTCISCAR</sequence>
<evidence type="ECO:0000256" key="2">
    <source>
        <dbReference type="ARBA" id="ARBA00022771"/>
    </source>
</evidence>
<gene>
    <name evidence="6" type="ORF">Ga0609869_002625</name>
</gene>
<feature type="zinc finger region" description="dksA C4-type" evidence="4">
    <location>
        <begin position="85"/>
        <end position="109"/>
    </location>
</feature>
<evidence type="ECO:0000313" key="6">
    <source>
        <dbReference type="EMBL" id="MEX5729272.1"/>
    </source>
</evidence>
<evidence type="ECO:0000256" key="3">
    <source>
        <dbReference type="ARBA" id="ARBA00022833"/>
    </source>
</evidence>
<feature type="domain" description="Zinc finger DksA/TraR C4-type" evidence="5">
    <location>
        <begin position="80"/>
        <end position="111"/>
    </location>
</feature>
<comment type="caution">
    <text evidence="6">The sequence shown here is derived from an EMBL/GenBank/DDBJ whole genome shotgun (WGS) entry which is preliminary data.</text>
</comment>
<dbReference type="Proteomes" id="UP001560019">
    <property type="component" value="Unassembled WGS sequence"/>
</dbReference>
<dbReference type="SUPFAM" id="SSF57716">
    <property type="entry name" value="Glucocorticoid receptor-like (DNA-binding domain)"/>
    <property type="match status" value="1"/>
</dbReference>
<name>A0ABV3XVA8_9RHOB</name>
<reference evidence="6 7" key="1">
    <citation type="submission" date="2024-06" db="EMBL/GenBank/DDBJ databases">
        <title>Genome of Rhodovulum iodosum, a marine photoferrotroph.</title>
        <authorList>
            <person name="Bianchini G."/>
            <person name="Nikeleit V."/>
            <person name="Kappler A."/>
            <person name="Bryce C."/>
            <person name="Sanchez-Baracaldo P."/>
        </authorList>
    </citation>
    <scope>NUCLEOTIDE SEQUENCE [LARGE SCALE GENOMIC DNA]</scope>
    <source>
        <strain evidence="6 7">UT/N1</strain>
    </source>
</reference>
<keyword evidence="3" id="KW-0862">Zinc</keyword>
<dbReference type="Gene3D" id="1.20.120.910">
    <property type="entry name" value="DksA, coiled-coil domain"/>
    <property type="match status" value="1"/>
</dbReference>
<dbReference type="PROSITE" id="PS51128">
    <property type="entry name" value="ZF_DKSA_2"/>
    <property type="match status" value="1"/>
</dbReference>
<dbReference type="PANTHER" id="PTHR33823">
    <property type="entry name" value="RNA POLYMERASE-BINDING TRANSCRIPTION FACTOR DKSA-RELATED"/>
    <property type="match status" value="1"/>
</dbReference>
<dbReference type="InterPro" id="IPR000962">
    <property type="entry name" value="Znf_DskA_TraR"/>
</dbReference>
<dbReference type="Pfam" id="PF01258">
    <property type="entry name" value="zf-dskA_traR"/>
    <property type="match status" value="1"/>
</dbReference>
<keyword evidence="2" id="KW-0863">Zinc-finger</keyword>
<protein>
    <submittedName>
        <fullName evidence="6">DnaK suppressor protein</fullName>
    </submittedName>
</protein>
<dbReference type="EMBL" id="JBEHHI010000002">
    <property type="protein sequence ID" value="MEX5729272.1"/>
    <property type="molecule type" value="Genomic_DNA"/>
</dbReference>
<proteinExistence type="predicted"/>
<accession>A0ABV3XVA8</accession>
<evidence type="ECO:0000259" key="5">
    <source>
        <dbReference type="Pfam" id="PF01258"/>
    </source>
</evidence>
<dbReference type="PANTHER" id="PTHR33823:SF4">
    <property type="entry name" value="GENERAL STRESS PROTEIN 16O"/>
    <property type="match status" value="1"/>
</dbReference>
<evidence type="ECO:0000313" key="7">
    <source>
        <dbReference type="Proteomes" id="UP001560019"/>
    </source>
</evidence>
<evidence type="ECO:0000256" key="4">
    <source>
        <dbReference type="PROSITE-ProRule" id="PRU00510"/>
    </source>
</evidence>